<dbReference type="AlphaFoldDB" id="A0A0F9FZJ1"/>
<evidence type="ECO:0000313" key="1">
    <source>
        <dbReference type="EMBL" id="KKL56567.1"/>
    </source>
</evidence>
<name>A0A0F9FZJ1_9ZZZZ</name>
<dbReference type="EMBL" id="LAZR01030448">
    <property type="protein sequence ID" value="KKL56567.1"/>
    <property type="molecule type" value="Genomic_DNA"/>
</dbReference>
<protein>
    <submittedName>
        <fullName evidence="1">Uncharacterized protein</fullName>
    </submittedName>
</protein>
<organism evidence="1">
    <name type="scientific">marine sediment metagenome</name>
    <dbReference type="NCBI Taxonomy" id="412755"/>
    <lineage>
        <taxon>unclassified sequences</taxon>
        <taxon>metagenomes</taxon>
        <taxon>ecological metagenomes</taxon>
    </lineage>
</organism>
<comment type="caution">
    <text evidence="1">The sequence shown here is derived from an EMBL/GenBank/DDBJ whole genome shotgun (WGS) entry which is preliminary data.</text>
</comment>
<gene>
    <name evidence="1" type="ORF">LCGC14_2244130</name>
</gene>
<accession>A0A0F9FZJ1</accession>
<reference evidence="1" key="1">
    <citation type="journal article" date="2015" name="Nature">
        <title>Complex archaea that bridge the gap between prokaryotes and eukaryotes.</title>
        <authorList>
            <person name="Spang A."/>
            <person name="Saw J.H."/>
            <person name="Jorgensen S.L."/>
            <person name="Zaremba-Niedzwiedzka K."/>
            <person name="Martijn J."/>
            <person name="Lind A.E."/>
            <person name="van Eijk R."/>
            <person name="Schleper C."/>
            <person name="Guy L."/>
            <person name="Ettema T.J."/>
        </authorList>
    </citation>
    <scope>NUCLEOTIDE SEQUENCE</scope>
</reference>
<sequence length="60" mass="6917">MDIIDKIAAKELRFPKVGSVHPCGACGEPDIARFLGSRKGKGRWEWLREHTLEDCRKRHD</sequence>
<proteinExistence type="predicted"/>